<gene>
    <name evidence="1" type="ORF">EBB_02660</name>
</gene>
<keyword evidence="2" id="KW-1185">Reference proteome</keyword>
<sequence length="120" mass="13160">MMLFFVAHAVAWIMMCRYRDGILMSVLGPTAELLSFAPPKESSQRKGGPDAAHFLRSSLLAGVAERGFLPLRQRDASLHRPYGLILPKAPVLGAAYGINTLTNFNGRPQLFGVSMNMELI</sequence>
<proteinExistence type="predicted"/>
<dbReference type="Proteomes" id="UP000641152">
    <property type="component" value="Unassembled WGS sequence"/>
</dbReference>
<evidence type="ECO:0000313" key="2">
    <source>
        <dbReference type="Proteomes" id="UP000641152"/>
    </source>
</evidence>
<name>A0ABR9D8M6_9GAMM</name>
<evidence type="ECO:0000313" key="1">
    <source>
        <dbReference type="EMBL" id="MBD9359464.1"/>
    </source>
</evidence>
<dbReference type="RefSeq" id="WP_192392345.1">
    <property type="nucleotide sequence ID" value="NZ_CAJHIU010000001.1"/>
</dbReference>
<comment type="caution">
    <text evidence="1">The sequence shown here is derived from an EMBL/GenBank/DDBJ whole genome shotgun (WGS) entry which is preliminary data.</text>
</comment>
<accession>A0ABR9D8M6</accession>
<dbReference type="EMBL" id="JACXST010000001">
    <property type="protein sequence ID" value="MBD9359464.1"/>
    <property type="molecule type" value="Genomic_DNA"/>
</dbReference>
<organism evidence="1 2">
    <name type="scientific">Methylomonas fluvii</name>
    <dbReference type="NCBI Taxonomy" id="1854564"/>
    <lineage>
        <taxon>Bacteria</taxon>
        <taxon>Pseudomonadati</taxon>
        <taxon>Pseudomonadota</taxon>
        <taxon>Gammaproteobacteria</taxon>
        <taxon>Methylococcales</taxon>
        <taxon>Methylococcaceae</taxon>
        <taxon>Methylomonas</taxon>
    </lineage>
</organism>
<reference evidence="1 2" key="1">
    <citation type="submission" date="2020-09" db="EMBL/GenBank/DDBJ databases">
        <title>Methylomonas albis sp. nov. and Methylomonas fluvii sp. nov.: Two cold-adapted methanotrophs from the River Elbe and an amended description of Methylovulum psychrotolerans strain Eb1.</title>
        <authorList>
            <person name="Bussmann I.K."/>
            <person name="Klings K.-W."/>
            <person name="Warnstedt J."/>
            <person name="Hoppert M."/>
            <person name="Saborowski A."/>
            <person name="Horn F."/>
            <person name="Liebner S."/>
        </authorList>
    </citation>
    <scope>NUCLEOTIDE SEQUENCE [LARGE SCALE GENOMIC DNA]</scope>
    <source>
        <strain evidence="1 2">EbB</strain>
    </source>
</reference>
<protein>
    <submittedName>
        <fullName evidence="1">Uncharacterized protein</fullName>
    </submittedName>
</protein>